<dbReference type="Proteomes" id="UP000799436">
    <property type="component" value="Unassembled WGS sequence"/>
</dbReference>
<organism evidence="2 3">
    <name type="scientific">Teratosphaeria nubilosa</name>
    <dbReference type="NCBI Taxonomy" id="161662"/>
    <lineage>
        <taxon>Eukaryota</taxon>
        <taxon>Fungi</taxon>
        <taxon>Dikarya</taxon>
        <taxon>Ascomycota</taxon>
        <taxon>Pezizomycotina</taxon>
        <taxon>Dothideomycetes</taxon>
        <taxon>Dothideomycetidae</taxon>
        <taxon>Mycosphaerellales</taxon>
        <taxon>Teratosphaeriaceae</taxon>
        <taxon>Teratosphaeria</taxon>
    </lineage>
</organism>
<dbReference type="PANTHER" id="PTHR39472">
    <property type="entry name" value="EXPRESSED PROTEIN"/>
    <property type="match status" value="1"/>
</dbReference>
<evidence type="ECO:0000313" key="3">
    <source>
        <dbReference type="Proteomes" id="UP000799436"/>
    </source>
</evidence>
<name>A0A6G1LPL0_9PEZI</name>
<gene>
    <name evidence="2" type="ORF">EJ03DRAFT_370515</name>
</gene>
<dbReference type="OrthoDB" id="21214at2759"/>
<feature type="region of interest" description="Disordered" evidence="1">
    <location>
        <begin position="1"/>
        <end position="26"/>
    </location>
</feature>
<reference evidence="2" key="1">
    <citation type="journal article" date="2020" name="Stud. Mycol.">
        <title>101 Dothideomycetes genomes: a test case for predicting lifestyles and emergence of pathogens.</title>
        <authorList>
            <person name="Haridas S."/>
            <person name="Albert R."/>
            <person name="Binder M."/>
            <person name="Bloem J."/>
            <person name="Labutti K."/>
            <person name="Salamov A."/>
            <person name="Andreopoulos B."/>
            <person name="Baker S."/>
            <person name="Barry K."/>
            <person name="Bills G."/>
            <person name="Bluhm B."/>
            <person name="Cannon C."/>
            <person name="Castanera R."/>
            <person name="Culley D."/>
            <person name="Daum C."/>
            <person name="Ezra D."/>
            <person name="Gonzalez J."/>
            <person name="Henrissat B."/>
            <person name="Kuo A."/>
            <person name="Liang C."/>
            <person name="Lipzen A."/>
            <person name="Lutzoni F."/>
            <person name="Magnuson J."/>
            <person name="Mondo S."/>
            <person name="Nolan M."/>
            <person name="Ohm R."/>
            <person name="Pangilinan J."/>
            <person name="Park H.-J."/>
            <person name="Ramirez L."/>
            <person name="Alfaro M."/>
            <person name="Sun H."/>
            <person name="Tritt A."/>
            <person name="Yoshinaga Y."/>
            <person name="Zwiers L.-H."/>
            <person name="Turgeon B."/>
            <person name="Goodwin S."/>
            <person name="Spatafora J."/>
            <person name="Crous P."/>
            <person name="Grigoriev I."/>
        </authorList>
    </citation>
    <scope>NUCLEOTIDE SEQUENCE</scope>
    <source>
        <strain evidence="2">CBS 116005</strain>
    </source>
</reference>
<dbReference type="PANTHER" id="PTHR39472:SF1">
    <property type="entry name" value="EXPRESSED PROTEIN"/>
    <property type="match status" value="1"/>
</dbReference>
<sequence>MANQPNGPPLNNGPGPAYPNGAGVNGAQQQGQIIPAAGHYADMQNLMEHMEALGKYLEKNREEWRAVEEGLGRVERQHVGHAGAVNGNAALPDDQPTRADLLKALADRDAEIRTLRTAHLTHEKLATLYEETLSDATERIRTYVYEQQTHVLELHRHYTALLAQSREETIEAQLVHQSWQAALGRLSEGVRGAWAEREKERRGWVGRWRGVRGENRVLRRMVGWEVEGGSEGEEEGEGGAG</sequence>
<keyword evidence="3" id="KW-1185">Reference proteome</keyword>
<accession>A0A6G1LPL0</accession>
<protein>
    <submittedName>
        <fullName evidence="2">Uncharacterized protein</fullName>
    </submittedName>
</protein>
<dbReference type="EMBL" id="ML995808">
    <property type="protein sequence ID" value="KAF2774442.1"/>
    <property type="molecule type" value="Genomic_DNA"/>
</dbReference>
<evidence type="ECO:0000256" key="1">
    <source>
        <dbReference type="SAM" id="MobiDB-lite"/>
    </source>
</evidence>
<dbReference type="AlphaFoldDB" id="A0A6G1LPL0"/>
<proteinExistence type="predicted"/>
<evidence type="ECO:0000313" key="2">
    <source>
        <dbReference type="EMBL" id="KAF2774442.1"/>
    </source>
</evidence>